<dbReference type="Proteomes" id="UP000260649">
    <property type="component" value="Unassembled WGS sequence"/>
</dbReference>
<dbReference type="Pfam" id="PF14028">
    <property type="entry name" value="Lant_dehydr_C"/>
    <property type="match status" value="1"/>
</dbReference>
<dbReference type="OrthoDB" id="1273722at2"/>
<proteinExistence type="predicted"/>
<gene>
    <name evidence="3" type="ORF">DV520_06125</name>
</gene>
<dbReference type="Pfam" id="PF04738">
    <property type="entry name" value="Lant_dehydr_N"/>
    <property type="match status" value="1"/>
</dbReference>
<reference evidence="3 4" key="1">
    <citation type="submission" date="2018-07" db="EMBL/GenBank/DDBJ databases">
        <title>GABA Modulating Bacteria of the Human Gut Microbiota.</title>
        <authorList>
            <person name="Strandwitz P."/>
            <person name="Kim K.H."/>
            <person name="Terekhova D."/>
            <person name="Liu J.K."/>
            <person name="Sharma A."/>
            <person name="Levering J."/>
            <person name="Mcdonald D."/>
            <person name="Dietrich D."/>
            <person name="Ramadhar T.R."/>
            <person name="Lekbua A."/>
            <person name="Mroue N."/>
            <person name="Liston C."/>
            <person name="Stewart E.J."/>
            <person name="Dubin M.J."/>
            <person name="Zengler K."/>
            <person name="Knight R."/>
            <person name="Gilbert J.A."/>
            <person name="Clardy J."/>
            <person name="Lewis K."/>
        </authorList>
    </citation>
    <scope>NUCLEOTIDE SEQUENCE [LARGE SCALE GENOMIC DNA]</scope>
    <source>
        <strain evidence="3 4">KLE1738</strain>
    </source>
</reference>
<accession>A0A3E2B419</accession>
<dbReference type="NCBIfam" id="TIGR03891">
    <property type="entry name" value="thiopep_ocin"/>
    <property type="match status" value="1"/>
</dbReference>
<name>A0A3E2B419_9FIRM</name>
<dbReference type="AlphaFoldDB" id="A0A3E2B419"/>
<evidence type="ECO:0008006" key="5">
    <source>
        <dbReference type="Google" id="ProtNLM"/>
    </source>
</evidence>
<dbReference type="EMBL" id="QQRQ01000007">
    <property type="protein sequence ID" value="RFT06773.1"/>
    <property type="molecule type" value="Genomic_DNA"/>
</dbReference>
<comment type="caution">
    <text evidence="3">The sequence shown here is derived from an EMBL/GenBank/DDBJ whole genome shotgun (WGS) entry which is preliminary data.</text>
</comment>
<evidence type="ECO:0000259" key="2">
    <source>
        <dbReference type="Pfam" id="PF14028"/>
    </source>
</evidence>
<feature type="domain" description="Lantibiotic dehydratase N-terminal" evidence="1">
    <location>
        <begin position="45"/>
        <end position="683"/>
    </location>
</feature>
<dbReference type="InterPro" id="IPR006827">
    <property type="entry name" value="Lant_deHydtase_N"/>
</dbReference>
<feature type="domain" description="Thiopeptide-type bacteriocin biosynthesis" evidence="2">
    <location>
        <begin position="757"/>
        <end position="1000"/>
    </location>
</feature>
<keyword evidence="4" id="KW-1185">Reference proteome</keyword>
<dbReference type="InterPro" id="IPR023809">
    <property type="entry name" value="Thiopep_bacteriocin_synth_dom"/>
</dbReference>
<protein>
    <recommendedName>
        <fullName evidence="5">Lantibiotic dehydratase</fullName>
    </recommendedName>
</protein>
<evidence type="ECO:0000313" key="4">
    <source>
        <dbReference type="Proteomes" id="UP000260649"/>
    </source>
</evidence>
<organism evidence="3 4">
    <name type="scientific">Evtepia gabavorous</name>
    <dbReference type="NCBI Taxonomy" id="2211183"/>
    <lineage>
        <taxon>Bacteria</taxon>
        <taxon>Bacillati</taxon>
        <taxon>Bacillota</taxon>
        <taxon>Clostridia</taxon>
        <taxon>Eubacteriales</taxon>
        <taxon>Evtepia</taxon>
    </lineage>
</organism>
<evidence type="ECO:0000313" key="3">
    <source>
        <dbReference type="EMBL" id="RFT06773.1"/>
    </source>
</evidence>
<sequence>MRYSCNDIFMVRTPSLPASVFSDFVQFEGNDVENFLQQTPFRDFMDKSILLSSRELYNAKKRNLQSSTKKSKARNLARIKFLIRACTRPTPYGLFAGAALGEFCENPNIEPLVIDERKAILECRADYSWLSHFIYEMENNPSVYPQLQLRFNNNCYVSGDRLKNPHHSNHGFLMPEETVTERTHMRNTPLITYVKQQAQTFIRYDLLKSRIQSKYPGVPEEKIISTINALMENEVLLSNLRAPANCENGLEYVLKILAPIEGINRQKETLQKINTLINQMNGELEIDQVNAKTIESVYTLMDGLLNQKNEKDLLAVNKGMVLQQNKLPYQVKEIVEQFVEALTYLQVDVPSRLEKFKRQFQEEYGSNVEVPFCTIIDQNDFNGLSYLEKYQPSQDEKDQKIKQIVDEKILDCLQAQKEEINLSIDNFSSLEISREDRYPESFDINFFVSKEKEHYRLWLAPIGGSGAAGDMFNRFNCVLDADLFHQYKENNRSLVCSDKALVTVEIREGSVKGRMSNVNNHRNESQYYIALATNDDNSNAEELPLDDLLIGMQYNQLYIKSKRLGKRCKVRQNCMVNPSSLSEVSQLLMQISSDEETSIIARAFQLFQNDYVFLPRISLEDVVVFPKRWNLPLHFFALHSQESFEESFQKLRRKYTIDDIVYLSEGDRRLALNLDKAHSMEILYKHIQKNNSLRLSEIEKNIFNESICVDIKGKSYITEISCSLFRPSVSKYPTRETEPWNVLQNENRSLMLLQDGWIYAKLYQLDDRENETLNYIVSCLGSIGNPKFFYLRYSDEIGRHLRVRFKYENEWTAQKHLLAIQKMLINFRTWKLINKVQFDIYFRENNRYGGSQLIASAEEVFFADSRFVIGLLDEFNIEETEGLENAYLLGISTILTAFFDHWEKMLLQVNLTPLLAENKKLFREKKQSYIKKIEWLLSCNDSNLSEQTVALLTERNDAIKNYRNKILCAEQLTAHQEEIISSVIHMFCNRLTGDRSLEQKYLNIMREGLSNIIEKGKRNPINEH</sequence>
<evidence type="ECO:0000259" key="1">
    <source>
        <dbReference type="Pfam" id="PF04738"/>
    </source>
</evidence>